<evidence type="ECO:0000256" key="1">
    <source>
        <dbReference type="ARBA" id="ARBA00022679"/>
    </source>
</evidence>
<dbReference type="InterPro" id="IPR010661">
    <property type="entry name" value="RVT_thumb"/>
</dbReference>
<keyword evidence="3" id="KW-0540">Nuclease</keyword>
<dbReference type="InterPro" id="IPR043128">
    <property type="entry name" value="Rev_trsase/Diguanyl_cyclase"/>
</dbReference>
<keyword evidence="9" id="KW-1185">Reference proteome</keyword>
<organism evidence="8 9">
    <name type="scientific">Zosterops borbonicus</name>
    <dbReference type="NCBI Taxonomy" id="364589"/>
    <lineage>
        <taxon>Eukaryota</taxon>
        <taxon>Metazoa</taxon>
        <taxon>Chordata</taxon>
        <taxon>Craniata</taxon>
        <taxon>Vertebrata</taxon>
        <taxon>Euteleostomi</taxon>
        <taxon>Archelosauria</taxon>
        <taxon>Archosauria</taxon>
        <taxon>Dinosauria</taxon>
        <taxon>Saurischia</taxon>
        <taxon>Theropoda</taxon>
        <taxon>Coelurosauria</taxon>
        <taxon>Aves</taxon>
        <taxon>Neognathae</taxon>
        <taxon>Neoaves</taxon>
        <taxon>Telluraves</taxon>
        <taxon>Australaves</taxon>
        <taxon>Passeriformes</taxon>
        <taxon>Sylvioidea</taxon>
        <taxon>Zosteropidae</taxon>
        <taxon>Zosterops</taxon>
    </lineage>
</organism>
<dbReference type="GO" id="GO:0035613">
    <property type="term" value="F:RNA stem-loop binding"/>
    <property type="evidence" value="ECO:0007669"/>
    <property type="project" value="TreeGrafter"/>
</dbReference>
<evidence type="ECO:0000259" key="7">
    <source>
        <dbReference type="Pfam" id="PF06817"/>
    </source>
</evidence>
<feature type="domain" description="Reverse transcriptase thumb" evidence="7">
    <location>
        <begin position="6"/>
        <end position="65"/>
    </location>
</feature>
<dbReference type="Proteomes" id="UP000796761">
    <property type="component" value="Unassembled WGS sequence"/>
</dbReference>
<keyword evidence="2" id="KW-0548">Nucleotidyltransferase</keyword>
<dbReference type="OrthoDB" id="6773263at2759"/>
<dbReference type="Pfam" id="PF06817">
    <property type="entry name" value="RVT_thumb"/>
    <property type="match status" value="1"/>
</dbReference>
<reference evidence="8" key="1">
    <citation type="submission" date="2019-04" db="EMBL/GenBank/DDBJ databases">
        <title>Genome assembly of Zosterops borbonicus 15179.</title>
        <authorList>
            <person name="Leroy T."/>
            <person name="Anselmetti Y."/>
            <person name="Tilak M.-K."/>
            <person name="Nabholz B."/>
        </authorList>
    </citation>
    <scope>NUCLEOTIDE SEQUENCE</scope>
    <source>
        <strain evidence="8">HGM_15179</strain>
        <tissue evidence="8">Muscle</tissue>
    </source>
</reference>
<gene>
    <name evidence="8" type="ORF">HGM15179_015859</name>
</gene>
<evidence type="ECO:0000256" key="6">
    <source>
        <dbReference type="ARBA" id="ARBA00022918"/>
    </source>
</evidence>
<proteinExistence type="predicted"/>
<dbReference type="Gene3D" id="3.30.70.270">
    <property type="match status" value="1"/>
</dbReference>
<name>A0A8K1G3Y8_9PASS</name>
<sequence length="198" mass="22287">MTPPQIRIHQDIKMLHDMQQLVGYLQWIRNIILIPPEIMSPLYNLLKGKHPWEQKALTPEASSSLDFIEQQMSSGTLARWNPAIPLDLYVHFTKRGGVGALAQGPPDKARPIQWVVMGKPSRAFSPGVECLGNLIMRGRKCALNHLGIESAKIFLPFRKQLPALSTAMSKHLALALISFSGEIKYATKPPWTERGEMW</sequence>
<protein>
    <recommendedName>
        <fullName evidence="7">Reverse transcriptase thumb domain-containing protein</fullName>
    </recommendedName>
</protein>
<dbReference type="GO" id="GO:0004519">
    <property type="term" value="F:endonuclease activity"/>
    <property type="evidence" value="ECO:0007669"/>
    <property type="project" value="UniProtKB-KW"/>
</dbReference>
<keyword evidence="1" id="KW-0808">Transferase</keyword>
<evidence type="ECO:0000256" key="5">
    <source>
        <dbReference type="ARBA" id="ARBA00022801"/>
    </source>
</evidence>
<evidence type="ECO:0000256" key="2">
    <source>
        <dbReference type="ARBA" id="ARBA00022695"/>
    </source>
</evidence>
<keyword evidence="5" id="KW-0378">Hydrolase</keyword>
<keyword evidence="4" id="KW-0255">Endonuclease</keyword>
<dbReference type="InterPro" id="IPR043502">
    <property type="entry name" value="DNA/RNA_pol_sf"/>
</dbReference>
<comment type="caution">
    <text evidence="8">The sequence shown here is derived from an EMBL/GenBank/DDBJ whole genome shotgun (WGS) entry which is preliminary data.</text>
</comment>
<dbReference type="SUPFAM" id="SSF56672">
    <property type="entry name" value="DNA/RNA polymerases"/>
    <property type="match status" value="1"/>
</dbReference>
<dbReference type="GO" id="GO:0016787">
    <property type="term" value="F:hydrolase activity"/>
    <property type="evidence" value="ECO:0007669"/>
    <property type="project" value="UniProtKB-KW"/>
</dbReference>
<dbReference type="GO" id="GO:0003964">
    <property type="term" value="F:RNA-directed DNA polymerase activity"/>
    <property type="evidence" value="ECO:0007669"/>
    <property type="project" value="UniProtKB-KW"/>
</dbReference>
<accession>A0A8K1G3Y8</accession>
<dbReference type="PANTHER" id="PTHR41694:SF3">
    <property type="entry name" value="RNA-DIRECTED DNA POLYMERASE-RELATED"/>
    <property type="match status" value="1"/>
</dbReference>
<evidence type="ECO:0000313" key="8">
    <source>
        <dbReference type="EMBL" id="TRZ11243.1"/>
    </source>
</evidence>
<evidence type="ECO:0000256" key="4">
    <source>
        <dbReference type="ARBA" id="ARBA00022759"/>
    </source>
</evidence>
<evidence type="ECO:0000313" key="9">
    <source>
        <dbReference type="Proteomes" id="UP000796761"/>
    </source>
</evidence>
<keyword evidence="6" id="KW-0695">RNA-directed DNA polymerase</keyword>
<dbReference type="EMBL" id="SWJQ01000739">
    <property type="protein sequence ID" value="TRZ11243.1"/>
    <property type="molecule type" value="Genomic_DNA"/>
</dbReference>
<dbReference type="PANTHER" id="PTHR41694">
    <property type="entry name" value="ENDOGENOUS RETROVIRUS GROUP K MEMBER POL PROTEIN"/>
    <property type="match status" value="1"/>
</dbReference>
<evidence type="ECO:0000256" key="3">
    <source>
        <dbReference type="ARBA" id="ARBA00022722"/>
    </source>
</evidence>
<dbReference type="AlphaFoldDB" id="A0A8K1G3Y8"/>